<dbReference type="InterPro" id="IPR042001">
    <property type="entry name" value="Sortase_F"/>
</dbReference>
<organism evidence="3 4">
    <name type="scientific">Scopulibacillus darangshiensis</name>
    <dbReference type="NCBI Taxonomy" id="442528"/>
    <lineage>
        <taxon>Bacteria</taxon>
        <taxon>Bacillati</taxon>
        <taxon>Bacillota</taxon>
        <taxon>Bacilli</taxon>
        <taxon>Bacillales</taxon>
        <taxon>Sporolactobacillaceae</taxon>
        <taxon>Scopulibacillus</taxon>
    </lineage>
</organism>
<dbReference type="SUPFAM" id="SSF63817">
    <property type="entry name" value="Sortase"/>
    <property type="match status" value="1"/>
</dbReference>
<evidence type="ECO:0000313" key="4">
    <source>
        <dbReference type="Proteomes" id="UP000295416"/>
    </source>
</evidence>
<dbReference type="EMBL" id="SLXK01000018">
    <property type="protein sequence ID" value="TCP27081.1"/>
    <property type="molecule type" value="Genomic_DNA"/>
</dbReference>
<evidence type="ECO:0000256" key="2">
    <source>
        <dbReference type="PIRSR" id="PIRSR605754-1"/>
    </source>
</evidence>
<dbReference type="InterPro" id="IPR005754">
    <property type="entry name" value="Sortase"/>
</dbReference>
<dbReference type="Gene3D" id="2.40.260.10">
    <property type="entry name" value="Sortase"/>
    <property type="match status" value="1"/>
</dbReference>
<evidence type="ECO:0000256" key="1">
    <source>
        <dbReference type="ARBA" id="ARBA00022801"/>
    </source>
</evidence>
<dbReference type="InterPro" id="IPR023365">
    <property type="entry name" value="Sortase_dom-sf"/>
</dbReference>
<keyword evidence="1" id="KW-0378">Hydrolase</keyword>
<dbReference type="OrthoDB" id="525039at2"/>
<accession>A0A4R2NZU3</accession>
<dbReference type="Pfam" id="PF04203">
    <property type="entry name" value="Sortase"/>
    <property type="match status" value="1"/>
</dbReference>
<gene>
    <name evidence="3" type="ORF">EV207_11859</name>
</gene>
<feature type="active site" description="Acyl-thioester intermediate" evidence="2">
    <location>
        <position position="204"/>
    </location>
</feature>
<sequence length="227" mass="25340">MKKWIIGVVAVLAVIVMYVFYQQPFGGGTQAKETVNNGKHMVKLKQEKPKDLSMINSQYQSALDKASANEDRKFTDQSYQGIVPKKIMIPKIKVEANVEQVGLTKDGKMGVPGGTNNVAWYKKGAKPGGIGNAVIDGHVDSYRGPAIFFHLKDLKKNDKIYIFGKDGRKLTYKVTKIESYPNGEAPLKKIFGPTNKQMLNLITCTGTYQEDLETHDHRLVVYSERVS</sequence>
<proteinExistence type="predicted"/>
<protein>
    <submittedName>
        <fullName evidence="3">LPXTG-site transpeptidase (Sortase) family protein</fullName>
    </submittedName>
</protein>
<dbReference type="RefSeq" id="WP_132746558.1">
    <property type="nucleotide sequence ID" value="NZ_SLXK01000018.1"/>
</dbReference>
<dbReference type="GO" id="GO:0016787">
    <property type="term" value="F:hydrolase activity"/>
    <property type="evidence" value="ECO:0007669"/>
    <property type="project" value="UniProtKB-KW"/>
</dbReference>
<dbReference type="CDD" id="cd05829">
    <property type="entry name" value="Sortase_F"/>
    <property type="match status" value="1"/>
</dbReference>
<keyword evidence="4" id="KW-1185">Reference proteome</keyword>
<evidence type="ECO:0000313" key="3">
    <source>
        <dbReference type="EMBL" id="TCP27081.1"/>
    </source>
</evidence>
<dbReference type="AlphaFoldDB" id="A0A4R2NZU3"/>
<feature type="active site" description="Proton donor/acceptor" evidence="2">
    <location>
        <position position="138"/>
    </location>
</feature>
<name>A0A4R2NZU3_9BACL</name>
<comment type="caution">
    <text evidence="3">The sequence shown here is derived from an EMBL/GenBank/DDBJ whole genome shotgun (WGS) entry which is preliminary data.</text>
</comment>
<dbReference type="Proteomes" id="UP000295416">
    <property type="component" value="Unassembled WGS sequence"/>
</dbReference>
<reference evidence="3 4" key="1">
    <citation type="submission" date="2019-03" db="EMBL/GenBank/DDBJ databases">
        <title>Genomic Encyclopedia of Type Strains, Phase IV (KMG-IV): sequencing the most valuable type-strain genomes for metagenomic binning, comparative biology and taxonomic classification.</title>
        <authorList>
            <person name="Goeker M."/>
        </authorList>
    </citation>
    <scope>NUCLEOTIDE SEQUENCE [LARGE SCALE GENOMIC DNA]</scope>
    <source>
        <strain evidence="3 4">DSM 19377</strain>
    </source>
</reference>